<dbReference type="KEGG" id="trc:DYE49_02675"/>
<protein>
    <submittedName>
        <fullName evidence="4">Sugar transferase</fullName>
    </submittedName>
</protein>
<keyword evidence="2" id="KW-1133">Transmembrane helix</keyword>
<keyword evidence="2" id="KW-0472">Membrane</keyword>
<evidence type="ECO:0000313" key="5">
    <source>
        <dbReference type="Proteomes" id="UP000593591"/>
    </source>
</evidence>
<dbReference type="PANTHER" id="PTHR30576:SF0">
    <property type="entry name" value="UNDECAPRENYL-PHOSPHATE N-ACETYLGALACTOSAMINYL 1-PHOSPHATE TRANSFERASE-RELATED"/>
    <property type="match status" value="1"/>
</dbReference>
<dbReference type="AlphaFoldDB" id="A0A7M1XKM7"/>
<feature type="domain" description="Bacterial sugar transferase" evidence="3">
    <location>
        <begin position="16"/>
        <end position="209"/>
    </location>
</feature>
<evidence type="ECO:0000313" key="4">
    <source>
        <dbReference type="EMBL" id="QOS39418.1"/>
    </source>
</evidence>
<dbReference type="InterPro" id="IPR003362">
    <property type="entry name" value="Bact_transf"/>
</dbReference>
<keyword evidence="4" id="KW-0808">Transferase</keyword>
<dbReference type="PANTHER" id="PTHR30576">
    <property type="entry name" value="COLANIC BIOSYNTHESIS UDP-GLUCOSE LIPID CARRIER TRANSFERASE"/>
    <property type="match status" value="1"/>
</dbReference>
<comment type="similarity">
    <text evidence="1">Belongs to the bacterial sugar transferase family.</text>
</comment>
<dbReference type="Pfam" id="PF02397">
    <property type="entry name" value="Bac_transf"/>
    <property type="match status" value="1"/>
</dbReference>
<proteinExistence type="inferred from homology"/>
<evidence type="ECO:0000256" key="2">
    <source>
        <dbReference type="SAM" id="Phobius"/>
    </source>
</evidence>
<gene>
    <name evidence="4" type="ORF">DYE49_02675</name>
</gene>
<sequence length="215" mass="25392">MDIKIRNKSWFYYFVKRGFDIFNSLLLILLLSWLMILLALLVKITSRGPVFYKDVRVGKDEKIIYVLKFRSMYVDAEKHLKKKLSKEQYEQWKCERKIDDDIRVTAFGKIIRKASLDEIPQLFNIFIGDMSFIGPRPITKMELDEHYTEEEKKILLSCKPGLISYWSIKGRSQVTFATGERQRLELAYFEKRSLLFDFGMIFRAIPAVLSHKGAK</sequence>
<evidence type="ECO:0000259" key="3">
    <source>
        <dbReference type="Pfam" id="PF02397"/>
    </source>
</evidence>
<name>A0A7M1XKM7_9SPIR</name>
<organism evidence="4 5">
    <name type="scientific">Treponema rectale</name>
    <dbReference type="NCBI Taxonomy" id="744512"/>
    <lineage>
        <taxon>Bacteria</taxon>
        <taxon>Pseudomonadati</taxon>
        <taxon>Spirochaetota</taxon>
        <taxon>Spirochaetia</taxon>
        <taxon>Spirochaetales</taxon>
        <taxon>Treponemataceae</taxon>
        <taxon>Treponema</taxon>
    </lineage>
</organism>
<dbReference type="GO" id="GO:0016780">
    <property type="term" value="F:phosphotransferase activity, for other substituted phosphate groups"/>
    <property type="evidence" value="ECO:0007669"/>
    <property type="project" value="TreeGrafter"/>
</dbReference>
<keyword evidence="2" id="KW-0812">Transmembrane</keyword>
<feature type="transmembrane region" description="Helical" evidence="2">
    <location>
        <begin position="21"/>
        <end position="42"/>
    </location>
</feature>
<dbReference type="EMBL" id="CP031517">
    <property type="protein sequence ID" value="QOS39418.1"/>
    <property type="molecule type" value="Genomic_DNA"/>
</dbReference>
<dbReference type="Proteomes" id="UP000593591">
    <property type="component" value="Chromosome"/>
</dbReference>
<evidence type="ECO:0000256" key="1">
    <source>
        <dbReference type="ARBA" id="ARBA00006464"/>
    </source>
</evidence>
<accession>A0A7M1XKM7</accession>
<reference evidence="4 5" key="1">
    <citation type="submission" date="2018-08" db="EMBL/GenBank/DDBJ databases">
        <title>The first complete genome of Treponema rectale (CHPAT), a commensal spirochete of the bovine rectum.</title>
        <authorList>
            <person name="Staton G.J."/>
            <person name="Clegg S.R."/>
            <person name="Carter S.D."/>
            <person name="Radford A.D."/>
            <person name="Darby A."/>
            <person name="Hall N."/>
            <person name="Birtles R.J."/>
            <person name="Evans N.J."/>
        </authorList>
    </citation>
    <scope>NUCLEOTIDE SEQUENCE [LARGE SCALE GENOMIC DNA]</scope>
    <source>
        <strain evidence="4 5">CHPA</strain>
    </source>
</reference>